<dbReference type="InterPro" id="IPR008780">
    <property type="entry name" value="Plasmodium_Vir"/>
</dbReference>
<reference evidence="2" key="1">
    <citation type="submission" date="2016-05" db="EMBL/GenBank/DDBJ databases">
        <authorList>
            <person name="Naeem Raeece"/>
        </authorList>
    </citation>
    <scope>NUCLEOTIDE SEQUENCE [LARGE SCALE GENOMIC DNA]</scope>
</reference>
<gene>
    <name evidence="1" type="ORF">POVWA1_074030</name>
</gene>
<dbReference type="EMBL" id="FLRD01000986">
    <property type="protein sequence ID" value="SBT56050.1"/>
    <property type="molecule type" value="Genomic_DNA"/>
</dbReference>
<evidence type="ECO:0000313" key="1">
    <source>
        <dbReference type="EMBL" id="SBT56050.1"/>
    </source>
</evidence>
<dbReference type="Pfam" id="PF05795">
    <property type="entry name" value="Plasmodium_Vir"/>
    <property type="match status" value="1"/>
</dbReference>
<dbReference type="Proteomes" id="UP000078555">
    <property type="component" value="Unassembled WGS sequence"/>
</dbReference>
<name>A0A1A9AHJ0_PLAOA</name>
<evidence type="ECO:0000313" key="2">
    <source>
        <dbReference type="Proteomes" id="UP000078555"/>
    </source>
</evidence>
<organism evidence="1 2">
    <name type="scientific">Plasmodium ovale wallikeri</name>
    <dbReference type="NCBI Taxonomy" id="864142"/>
    <lineage>
        <taxon>Eukaryota</taxon>
        <taxon>Sar</taxon>
        <taxon>Alveolata</taxon>
        <taxon>Apicomplexa</taxon>
        <taxon>Aconoidasida</taxon>
        <taxon>Haemosporida</taxon>
        <taxon>Plasmodiidae</taxon>
        <taxon>Plasmodium</taxon>
        <taxon>Plasmodium (Plasmodium)</taxon>
    </lineage>
</organism>
<keyword evidence="2" id="KW-1185">Reference proteome</keyword>
<accession>A0A1A9AHJ0</accession>
<proteinExistence type="predicted"/>
<protein>
    <submittedName>
        <fullName evidence="1">PIR Superfamily Protein</fullName>
    </submittedName>
</protein>
<dbReference type="AlphaFoldDB" id="A0A1A9AHJ0"/>
<sequence>MFSKLCRNILLKNYKKQNTIKNEICSPKKGNCPDFYDKCINYNPKLVLSGLLCHHQREQEKSAVLTPLQSPATQKYLQKRESVSHVTESTPDTPEIETHVGHSVLGVAPVLLTATALYRYTLMGTWIRKLGGINTNNISDMD</sequence>